<keyword evidence="3" id="KW-1185">Reference proteome</keyword>
<proteinExistence type="predicted"/>
<accession>A0ABZ0WDD0</accession>
<dbReference type="InterPro" id="IPR037171">
    <property type="entry name" value="NagB/RpiA_transferase-like"/>
</dbReference>
<evidence type="ECO:0000313" key="3">
    <source>
        <dbReference type="Proteomes" id="UP001325680"/>
    </source>
</evidence>
<evidence type="ECO:0000313" key="2">
    <source>
        <dbReference type="EMBL" id="WQD40711.1"/>
    </source>
</evidence>
<feature type="domain" description="LUD" evidence="1">
    <location>
        <begin position="100"/>
        <end position="207"/>
    </location>
</feature>
<dbReference type="PANTHER" id="PTHR43682:SF1">
    <property type="entry name" value="LACTATE UTILIZATION PROTEIN C"/>
    <property type="match status" value="1"/>
</dbReference>
<evidence type="ECO:0000259" key="1">
    <source>
        <dbReference type="Pfam" id="PF02589"/>
    </source>
</evidence>
<dbReference type="EMBL" id="CP139960">
    <property type="protein sequence ID" value="WQD40711.1"/>
    <property type="molecule type" value="Genomic_DNA"/>
</dbReference>
<dbReference type="Pfam" id="PF02589">
    <property type="entry name" value="LUD_dom"/>
    <property type="match status" value="1"/>
</dbReference>
<dbReference type="SUPFAM" id="SSF100950">
    <property type="entry name" value="NagB/RpiA/CoA transferase-like"/>
    <property type="match status" value="1"/>
</dbReference>
<dbReference type="Gene3D" id="3.40.50.10420">
    <property type="entry name" value="NagB/RpiA/CoA transferase-like"/>
    <property type="match status" value="1"/>
</dbReference>
<dbReference type="RefSeq" id="WP_114789880.1">
    <property type="nucleotide sequence ID" value="NZ_CP139960.1"/>
</dbReference>
<reference evidence="2 3" key="1">
    <citation type="submission" date="2023-12" db="EMBL/GenBank/DDBJ databases">
        <title>Genome sequencing and assembly of bacterial species from a model synthetic community.</title>
        <authorList>
            <person name="Hogle S.L."/>
        </authorList>
    </citation>
    <scope>NUCLEOTIDE SEQUENCE [LARGE SCALE GENOMIC DNA]</scope>
    <source>
        <strain evidence="2 3">HAMBI_3031</strain>
    </source>
</reference>
<organism evidence="2 3">
    <name type="scientific">Niabella yanshanensis</name>
    <dbReference type="NCBI Taxonomy" id="577386"/>
    <lineage>
        <taxon>Bacteria</taxon>
        <taxon>Pseudomonadati</taxon>
        <taxon>Bacteroidota</taxon>
        <taxon>Chitinophagia</taxon>
        <taxon>Chitinophagales</taxon>
        <taxon>Chitinophagaceae</taxon>
        <taxon>Niabella</taxon>
    </lineage>
</organism>
<dbReference type="InterPro" id="IPR024185">
    <property type="entry name" value="FTHF_cligase-like_sf"/>
</dbReference>
<dbReference type="InterPro" id="IPR003741">
    <property type="entry name" value="LUD_dom"/>
</dbReference>
<dbReference type="PANTHER" id="PTHR43682">
    <property type="entry name" value="LACTATE UTILIZATION PROTEIN C"/>
    <property type="match status" value="1"/>
</dbReference>
<dbReference type="Proteomes" id="UP001325680">
    <property type="component" value="Chromosome"/>
</dbReference>
<name>A0ABZ0WDD0_9BACT</name>
<gene>
    <name evidence="2" type="ORF">U0035_11180</name>
</gene>
<protein>
    <submittedName>
        <fullName evidence="2">LUD domain-containing protein</fullName>
    </submittedName>
</protein>
<sequence length="211" mass="23223">MQSARGNILKKIREALAQPTPIPFPKSEGQSSVFTPLVQDIEVEFAERFTALQGKFAFCFDQKELVQQFNQLVTEKGWKAIYCIDHNITDILRGSLNFLNDFSNLAGCDVAVTGCEYLVARTGSIVMSAAEQSGRNTSVYAPVHVCIAYTSQLVYDIKEALEGVKEKYGTSLPSLITFATGPSRTADIEKTLVVGVHGPKEVYVFLIDDKS</sequence>